<evidence type="ECO:0008006" key="3">
    <source>
        <dbReference type="Google" id="ProtNLM"/>
    </source>
</evidence>
<evidence type="ECO:0000313" key="1">
    <source>
        <dbReference type="EMBL" id="MCD2426067.1"/>
    </source>
</evidence>
<dbReference type="Proteomes" id="UP001199816">
    <property type="component" value="Unassembled WGS sequence"/>
</dbReference>
<protein>
    <recommendedName>
        <fullName evidence="3">TonB C-terminal domain-containing protein</fullName>
    </recommendedName>
</protein>
<proteinExistence type="predicted"/>
<comment type="caution">
    <text evidence="1">The sequence shown here is derived from an EMBL/GenBank/DDBJ whole genome shotgun (WGS) entry which is preliminary data.</text>
</comment>
<sequence>MSIEEIFNGNTGSPNYYKDSVIAAFIINQDAKMSNLTVSGNNASFKKIVQKYVQQSACGWSTAEHNGKTVACLVRMKFLLKIDNLTDAVKSTSSINWSYIEKQP</sequence>
<keyword evidence="2" id="KW-1185">Reference proteome</keyword>
<evidence type="ECO:0000313" key="2">
    <source>
        <dbReference type="Proteomes" id="UP001199816"/>
    </source>
</evidence>
<dbReference type="EMBL" id="JAJNEC010000008">
    <property type="protein sequence ID" value="MCD2426067.1"/>
    <property type="molecule type" value="Genomic_DNA"/>
</dbReference>
<gene>
    <name evidence="1" type="ORF">LQ567_25005</name>
</gene>
<dbReference type="RefSeq" id="WP_231008657.1">
    <property type="nucleotide sequence ID" value="NZ_JAJNEC010000008.1"/>
</dbReference>
<organism evidence="1 2">
    <name type="scientific">Niabella pedocola</name>
    <dbReference type="NCBI Taxonomy" id="1752077"/>
    <lineage>
        <taxon>Bacteria</taxon>
        <taxon>Pseudomonadati</taxon>
        <taxon>Bacteroidota</taxon>
        <taxon>Chitinophagia</taxon>
        <taxon>Chitinophagales</taxon>
        <taxon>Chitinophagaceae</taxon>
        <taxon>Niabella</taxon>
    </lineage>
</organism>
<accession>A0ABS8PYC2</accession>
<name>A0ABS8PYC2_9BACT</name>
<reference evidence="1 2" key="1">
    <citation type="submission" date="2021-11" db="EMBL/GenBank/DDBJ databases">
        <title>Genomic of Niabella pedocola.</title>
        <authorList>
            <person name="Wu T."/>
        </authorList>
    </citation>
    <scope>NUCLEOTIDE SEQUENCE [LARGE SCALE GENOMIC DNA]</scope>
    <source>
        <strain evidence="1 2">JCM 31011</strain>
    </source>
</reference>